<proteinExistence type="predicted"/>
<name>A0AAD5B3S0_SILAS</name>
<gene>
    <name evidence="2" type="ORF">C0J50_13295</name>
</gene>
<dbReference type="AlphaFoldDB" id="A0AAD5B3S0"/>
<evidence type="ECO:0000256" key="1">
    <source>
        <dbReference type="SAM" id="SignalP"/>
    </source>
</evidence>
<dbReference type="Proteomes" id="UP001205998">
    <property type="component" value="Unassembled WGS sequence"/>
</dbReference>
<sequence length="125" mass="14343">MKSFPLLFLGILLVTGAPHTRSPHQECMLQRRILEEIIQHVKVLTRTGCDNFHKAGKVLSGYEAKSLGLTEKDWLLPRSLKSYSQNTHCNFKTQMANFTDEVEFPQLLENIKLCAQEKYKDTSCD</sequence>
<keyword evidence="1" id="KW-0732">Signal</keyword>
<protein>
    <submittedName>
        <fullName evidence="2">Uncharacterized protein</fullName>
    </submittedName>
</protein>
<feature type="chain" id="PRO_5042024060" evidence="1">
    <location>
        <begin position="17"/>
        <end position="125"/>
    </location>
</feature>
<comment type="caution">
    <text evidence="2">The sequence shown here is derived from an EMBL/GenBank/DDBJ whole genome shotgun (WGS) entry which is preliminary data.</text>
</comment>
<dbReference type="EMBL" id="MU551526">
    <property type="protein sequence ID" value="KAI5626797.1"/>
    <property type="molecule type" value="Genomic_DNA"/>
</dbReference>
<accession>A0AAD5B3S0</accession>
<evidence type="ECO:0000313" key="3">
    <source>
        <dbReference type="Proteomes" id="UP001205998"/>
    </source>
</evidence>
<feature type="signal peptide" evidence="1">
    <location>
        <begin position="1"/>
        <end position="16"/>
    </location>
</feature>
<reference evidence="2" key="1">
    <citation type="submission" date="2018-07" db="EMBL/GenBank/DDBJ databases">
        <title>Comparative genomics of catfishes provides insights into carnivory and benthic adaptation.</title>
        <authorList>
            <person name="Zhang Y."/>
            <person name="Wang D."/>
            <person name="Peng Z."/>
            <person name="Zheng S."/>
            <person name="Shao F."/>
            <person name="Tao W."/>
        </authorList>
    </citation>
    <scope>NUCLEOTIDE SEQUENCE</scope>
    <source>
        <strain evidence="2">Chongqing</strain>
    </source>
</reference>
<evidence type="ECO:0000313" key="2">
    <source>
        <dbReference type="EMBL" id="KAI5626797.1"/>
    </source>
</evidence>
<organism evidence="2 3">
    <name type="scientific">Silurus asotus</name>
    <name type="common">Amur catfish</name>
    <name type="synonym">Parasilurus asotus</name>
    <dbReference type="NCBI Taxonomy" id="30991"/>
    <lineage>
        <taxon>Eukaryota</taxon>
        <taxon>Metazoa</taxon>
        <taxon>Chordata</taxon>
        <taxon>Craniata</taxon>
        <taxon>Vertebrata</taxon>
        <taxon>Euteleostomi</taxon>
        <taxon>Actinopterygii</taxon>
        <taxon>Neopterygii</taxon>
        <taxon>Teleostei</taxon>
        <taxon>Ostariophysi</taxon>
        <taxon>Siluriformes</taxon>
        <taxon>Siluridae</taxon>
        <taxon>Silurus</taxon>
    </lineage>
</organism>
<keyword evidence="3" id="KW-1185">Reference proteome</keyword>